<dbReference type="Pfam" id="PF03454">
    <property type="entry name" value="MoeA_C"/>
    <property type="match status" value="1"/>
</dbReference>
<reference evidence="9 10" key="1">
    <citation type="journal article" date="2011" name="Stand. Genomic Sci.">
        <title>Complete genome sequence of Nitratifractor salsuginis type strain (E9I37-1).</title>
        <authorList>
            <person name="Anderson I."/>
            <person name="Sikorski J."/>
            <person name="Zeytun A."/>
            <person name="Nolan M."/>
            <person name="Lapidus A."/>
            <person name="Lucas S."/>
            <person name="Hammon N."/>
            <person name="Deshpande S."/>
            <person name="Cheng J.F."/>
            <person name="Tapia R."/>
            <person name="Han C."/>
            <person name="Goodwin L."/>
            <person name="Pitluck S."/>
            <person name="Liolios K."/>
            <person name="Pagani I."/>
            <person name="Ivanova N."/>
            <person name="Huntemann M."/>
            <person name="Mavromatis K."/>
            <person name="Ovchinikova G."/>
            <person name="Pati A."/>
            <person name="Chen A."/>
            <person name="Palaniappan K."/>
            <person name="Land M."/>
            <person name="Hauser L."/>
            <person name="Brambilla E.M."/>
            <person name="Ngatchou-Djao O.D."/>
            <person name="Rohde M."/>
            <person name="Tindall B.J."/>
            <person name="Goker M."/>
            <person name="Detter J.C."/>
            <person name="Woyke T."/>
            <person name="Bristow J."/>
            <person name="Eisen J.A."/>
            <person name="Markowitz V."/>
            <person name="Hugenholtz P."/>
            <person name="Klenk H.P."/>
            <person name="Kyrpides N.C."/>
        </authorList>
    </citation>
    <scope>NUCLEOTIDE SEQUENCE [LARGE SCALE GENOMIC DNA]</scope>
    <source>
        <strain evidence="10">DSM 16511 / JCM 12458 / E9I37-1</strain>
    </source>
</reference>
<dbReference type="AlphaFoldDB" id="E6X265"/>
<evidence type="ECO:0000256" key="3">
    <source>
        <dbReference type="ARBA" id="ARBA00010763"/>
    </source>
</evidence>
<dbReference type="InterPro" id="IPR038987">
    <property type="entry name" value="MoeA-like"/>
</dbReference>
<keyword evidence="4 6" id="KW-0501">Molybdenum cofactor biosynthesis</keyword>
<dbReference type="CDD" id="cd00887">
    <property type="entry name" value="MoeA"/>
    <property type="match status" value="1"/>
</dbReference>
<dbReference type="PANTHER" id="PTHR10192">
    <property type="entry name" value="MOLYBDOPTERIN BIOSYNTHESIS PROTEIN"/>
    <property type="match status" value="1"/>
</dbReference>
<dbReference type="InterPro" id="IPR005110">
    <property type="entry name" value="MoeA_linker/N"/>
</dbReference>
<comment type="similarity">
    <text evidence="3 6">Belongs to the MoeA family.</text>
</comment>
<dbReference type="OrthoDB" id="9804758at2"/>
<sequence length="411" mass="45093">MVKLDTLSLKEALGLALENAPLKREREIVTLDRALGRILAQEVKVRKNLPSFDNSAMDGFAFRYGDGGKRLRIAATIFAGDRPEAILEEGECYRIMTGAQVPADADTIVPIEKCSDVTDEAVTIPEGIKRGSNLRKRGEELDVGTTLLEAGTVLEPSHIALLSSQGLMAAEVTAPLRIAVLSSGDEIREPWEEAEEDEIYNANAFGIIALLQRYGFAAEYHGRIPDDRESTVAMLGELKRYDVIFTSGGISTGEADFLYEAFLANGLEPLFHGVNVKPGRPTMMGRMGRSFVMAMPGNPLATMLNILVLAIPVLFRMQGARSVRHRRFSAAMGEVLKLRGGRSEMVLGRMREGRFFPTRGNRYGSGMLTPLAESDVLAIFGEEVRELPEGTSIEVIPLWDAVEFRNDSQEG</sequence>
<dbReference type="SUPFAM" id="SSF63867">
    <property type="entry name" value="MoeA C-terminal domain-like"/>
    <property type="match status" value="1"/>
</dbReference>
<proteinExistence type="inferred from homology"/>
<dbReference type="SMART" id="SM00852">
    <property type="entry name" value="MoCF_biosynth"/>
    <property type="match status" value="1"/>
</dbReference>
<dbReference type="KEGG" id="nsa:Nitsa_1890"/>
<evidence type="ECO:0000256" key="4">
    <source>
        <dbReference type="ARBA" id="ARBA00023150"/>
    </source>
</evidence>
<dbReference type="GO" id="GO:0005829">
    <property type="term" value="C:cytosol"/>
    <property type="evidence" value="ECO:0007669"/>
    <property type="project" value="TreeGrafter"/>
</dbReference>
<dbReference type="SUPFAM" id="SSF63882">
    <property type="entry name" value="MoeA N-terminal region -like"/>
    <property type="match status" value="1"/>
</dbReference>
<comment type="pathway">
    <text evidence="2 6">Cofactor biosynthesis; molybdopterin biosynthesis.</text>
</comment>
<dbReference type="Proteomes" id="UP000008633">
    <property type="component" value="Chromosome"/>
</dbReference>
<comment type="cofactor">
    <cofactor evidence="6">
        <name>Mg(2+)</name>
        <dbReference type="ChEBI" id="CHEBI:18420"/>
    </cofactor>
</comment>
<evidence type="ECO:0000256" key="6">
    <source>
        <dbReference type="RuleBase" id="RU365090"/>
    </source>
</evidence>
<keyword evidence="6" id="KW-0479">Metal-binding</keyword>
<evidence type="ECO:0000256" key="7">
    <source>
        <dbReference type="SAM" id="Phobius"/>
    </source>
</evidence>
<protein>
    <recommendedName>
        <fullName evidence="6">Molybdopterin molybdenumtransferase</fullName>
        <ecNumber evidence="6">2.10.1.1</ecNumber>
    </recommendedName>
</protein>
<evidence type="ECO:0000313" key="9">
    <source>
        <dbReference type="EMBL" id="ADV47134.1"/>
    </source>
</evidence>
<dbReference type="GO" id="GO:0061599">
    <property type="term" value="F:molybdopterin molybdotransferase activity"/>
    <property type="evidence" value="ECO:0007669"/>
    <property type="project" value="UniProtKB-UniRule"/>
</dbReference>
<dbReference type="Pfam" id="PF00994">
    <property type="entry name" value="MoCF_biosynth"/>
    <property type="match status" value="1"/>
</dbReference>
<gene>
    <name evidence="9" type="ordered locus">Nitsa_1890</name>
</gene>
<dbReference type="Gene3D" id="3.90.105.10">
    <property type="entry name" value="Molybdopterin biosynthesis moea protein, domain 2"/>
    <property type="match status" value="1"/>
</dbReference>
<comment type="function">
    <text evidence="1 6">Catalyzes the insertion of molybdate into adenylated molybdopterin with the concomitant release of AMP.</text>
</comment>
<evidence type="ECO:0000256" key="5">
    <source>
        <dbReference type="ARBA" id="ARBA00047317"/>
    </source>
</evidence>
<reference evidence="10" key="2">
    <citation type="submission" date="2011-01" db="EMBL/GenBank/DDBJ databases">
        <title>The complete genome of Nitratifractor salsuginis DSM 16511.</title>
        <authorList>
            <consortium name="US DOE Joint Genome Institute (JGI-PGF)"/>
            <person name="Lucas S."/>
            <person name="Copeland A."/>
            <person name="Lapidus A."/>
            <person name="Bruce D."/>
            <person name="Goodwin L."/>
            <person name="Pitluck S."/>
            <person name="Kyrpides N."/>
            <person name="Mavromatis K."/>
            <person name="Ivanova N."/>
            <person name="Mikhailova N."/>
            <person name="Zeytun A."/>
            <person name="Detter J.C."/>
            <person name="Tapia R."/>
            <person name="Han C."/>
            <person name="Land M."/>
            <person name="Hauser L."/>
            <person name="Markowitz V."/>
            <person name="Cheng J.-F."/>
            <person name="Hugenholtz P."/>
            <person name="Woyke T."/>
            <person name="Wu D."/>
            <person name="Tindall B."/>
            <person name="Schuetze A."/>
            <person name="Brambilla E."/>
            <person name="Klenk H.-P."/>
            <person name="Eisen J.A."/>
        </authorList>
    </citation>
    <scope>NUCLEOTIDE SEQUENCE [LARGE SCALE GENOMIC DNA]</scope>
    <source>
        <strain evidence="10">DSM 16511 / JCM 12458 / E9I37-1</strain>
    </source>
</reference>
<dbReference type="Gene3D" id="3.40.980.10">
    <property type="entry name" value="MoaB/Mog-like domain"/>
    <property type="match status" value="1"/>
</dbReference>
<dbReference type="GO" id="GO:0006777">
    <property type="term" value="P:Mo-molybdopterin cofactor biosynthetic process"/>
    <property type="evidence" value="ECO:0007669"/>
    <property type="project" value="UniProtKB-UniRule"/>
</dbReference>
<dbReference type="InterPro" id="IPR036425">
    <property type="entry name" value="MoaB/Mog-like_dom_sf"/>
</dbReference>
<dbReference type="InterPro" id="IPR036135">
    <property type="entry name" value="MoeA_linker/N_sf"/>
</dbReference>
<dbReference type="Gene3D" id="2.40.340.10">
    <property type="entry name" value="MoeA, C-terminal, domain IV"/>
    <property type="match status" value="1"/>
</dbReference>
<dbReference type="RefSeq" id="WP_013554819.1">
    <property type="nucleotide sequence ID" value="NC_014935.1"/>
</dbReference>
<evidence type="ECO:0000256" key="2">
    <source>
        <dbReference type="ARBA" id="ARBA00005046"/>
    </source>
</evidence>
<evidence type="ECO:0000256" key="1">
    <source>
        <dbReference type="ARBA" id="ARBA00002901"/>
    </source>
</evidence>
<comment type="catalytic activity">
    <reaction evidence="5">
        <text>adenylyl-molybdopterin + molybdate = Mo-molybdopterin + AMP + H(+)</text>
        <dbReference type="Rhea" id="RHEA:35047"/>
        <dbReference type="ChEBI" id="CHEBI:15378"/>
        <dbReference type="ChEBI" id="CHEBI:36264"/>
        <dbReference type="ChEBI" id="CHEBI:62727"/>
        <dbReference type="ChEBI" id="CHEBI:71302"/>
        <dbReference type="ChEBI" id="CHEBI:456215"/>
        <dbReference type="EC" id="2.10.1.1"/>
    </reaction>
</comment>
<keyword evidence="7" id="KW-1133">Transmembrane helix</keyword>
<dbReference type="SUPFAM" id="SSF53218">
    <property type="entry name" value="Molybdenum cofactor biosynthesis proteins"/>
    <property type="match status" value="1"/>
</dbReference>
<dbReference type="eggNOG" id="COG0303">
    <property type="taxonomic scope" value="Bacteria"/>
</dbReference>
<keyword evidence="6" id="KW-0500">Molybdenum</keyword>
<dbReference type="UniPathway" id="UPA00344"/>
<dbReference type="STRING" id="749222.Nitsa_1890"/>
<keyword evidence="6" id="KW-0808">Transferase</keyword>
<keyword evidence="7" id="KW-0472">Membrane</keyword>
<keyword evidence="10" id="KW-1185">Reference proteome</keyword>
<dbReference type="InterPro" id="IPR036688">
    <property type="entry name" value="MoeA_C_domain_IV_sf"/>
</dbReference>
<dbReference type="GO" id="GO:0046872">
    <property type="term" value="F:metal ion binding"/>
    <property type="evidence" value="ECO:0007669"/>
    <property type="project" value="UniProtKB-UniRule"/>
</dbReference>
<name>E6X265_NITSE</name>
<feature type="domain" description="MoaB/Mog" evidence="8">
    <location>
        <begin position="179"/>
        <end position="316"/>
    </location>
</feature>
<dbReference type="HOGENOM" id="CLU_010186_7_1_7"/>
<evidence type="ECO:0000313" key="10">
    <source>
        <dbReference type="Proteomes" id="UP000008633"/>
    </source>
</evidence>
<dbReference type="Pfam" id="PF03453">
    <property type="entry name" value="MoeA_N"/>
    <property type="match status" value="1"/>
</dbReference>
<keyword evidence="6" id="KW-0460">Magnesium</keyword>
<dbReference type="EC" id="2.10.1.1" evidence="6"/>
<dbReference type="PANTHER" id="PTHR10192:SF5">
    <property type="entry name" value="GEPHYRIN"/>
    <property type="match status" value="1"/>
</dbReference>
<dbReference type="EMBL" id="CP002452">
    <property type="protein sequence ID" value="ADV47134.1"/>
    <property type="molecule type" value="Genomic_DNA"/>
</dbReference>
<evidence type="ECO:0000259" key="8">
    <source>
        <dbReference type="SMART" id="SM00852"/>
    </source>
</evidence>
<dbReference type="InterPro" id="IPR001453">
    <property type="entry name" value="MoaB/Mog_dom"/>
</dbReference>
<keyword evidence="7" id="KW-0812">Transmembrane</keyword>
<dbReference type="Gene3D" id="2.170.190.11">
    <property type="entry name" value="Molybdopterin biosynthesis moea protein, domain 3"/>
    <property type="match status" value="1"/>
</dbReference>
<accession>E6X265</accession>
<feature type="transmembrane region" description="Helical" evidence="7">
    <location>
        <begin position="299"/>
        <end position="317"/>
    </location>
</feature>
<dbReference type="InterPro" id="IPR005111">
    <property type="entry name" value="MoeA_C_domain_IV"/>
</dbReference>
<organism evidence="9 10">
    <name type="scientific">Nitratifractor salsuginis (strain DSM 16511 / JCM 12458 / E9I37-1)</name>
    <dbReference type="NCBI Taxonomy" id="749222"/>
    <lineage>
        <taxon>Bacteria</taxon>
        <taxon>Pseudomonadati</taxon>
        <taxon>Campylobacterota</taxon>
        <taxon>Epsilonproteobacteria</taxon>
        <taxon>Campylobacterales</taxon>
        <taxon>Sulfurovaceae</taxon>
        <taxon>Nitratifractor</taxon>
    </lineage>
</organism>